<dbReference type="Gene3D" id="3.10.105.10">
    <property type="entry name" value="Dipeptide-binding Protein, Domain 3"/>
    <property type="match status" value="1"/>
</dbReference>
<comment type="caution">
    <text evidence="6">The sequence shown here is derived from an EMBL/GenBank/DDBJ whole genome shotgun (WGS) entry which is preliminary data.</text>
</comment>
<dbReference type="PANTHER" id="PTHR47737:SF1">
    <property type="entry name" value="GLYCINE BETAINE_PROLINE BETAINE TRANSPORT SYSTEM PERMEASE PROTEIN PROW"/>
    <property type="match status" value="1"/>
</dbReference>
<dbReference type="Gene3D" id="3.40.190.100">
    <property type="entry name" value="Glycine betaine-binding periplasmic protein, domain 2"/>
    <property type="match status" value="1"/>
</dbReference>
<dbReference type="PROSITE" id="PS51257">
    <property type="entry name" value="PROKAR_LIPOPROTEIN"/>
    <property type="match status" value="1"/>
</dbReference>
<dbReference type="Pfam" id="PF04069">
    <property type="entry name" value="OpuAC"/>
    <property type="match status" value="2"/>
</dbReference>
<comment type="subcellular location">
    <subcellularLocation>
        <location evidence="1">Cell membrane</location>
    </subcellularLocation>
</comment>
<evidence type="ECO:0000256" key="3">
    <source>
        <dbReference type="ARBA" id="ARBA00022475"/>
    </source>
</evidence>
<reference evidence="6 7" key="1">
    <citation type="submission" date="2021-03" db="EMBL/GenBank/DDBJ databases">
        <title>Genomic Encyclopedia of Type Strains, Phase IV (KMG-IV): sequencing the most valuable type-strain genomes for metagenomic binning, comparative biology and taxonomic classification.</title>
        <authorList>
            <person name="Goeker M."/>
        </authorList>
    </citation>
    <scope>NUCLEOTIDE SEQUENCE [LARGE SCALE GENOMIC DNA]</scope>
    <source>
        <strain evidence="6 7">DSM 25790</strain>
    </source>
</reference>
<keyword evidence="2" id="KW-0813">Transport</keyword>
<keyword evidence="7" id="KW-1185">Reference proteome</keyword>
<evidence type="ECO:0000313" key="6">
    <source>
        <dbReference type="EMBL" id="MBP2258835.1"/>
    </source>
</evidence>
<proteinExistence type="predicted"/>
<dbReference type="PANTHER" id="PTHR47737">
    <property type="entry name" value="GLYCINE BETAINE/PROLINE BETAINE TRANSPORT SYSTEM PERMEASE PROTEIN PROW"/>
    <property type="match status" value="1"/>
</dbReference>
<feature type="domain" description="ABC-type glycine betaine transport system substrate-binding" evidence="5">
    <location>
        <begin position="34"/>
        <end position="181"/>
    </location>
</feature>
<dbReference type="EMBL" id="JAGIKX010000038">
    <property type="protein sequence ID" value="MBP2258835.1"/>
    <property type="molecule type" value="Genomic_DNA"/>
</dbReference>
<organism evidence="6 7">
    <name type="scientific">Virgibacillus alimentarius</name>
    <dbReference type="NCBI Taxonomy" id="698769"/>
    <lineage>
        <taxon>Bacteria</taxon>
        <taxon>Bacillati</taxon>
        <taxon>Bacillota</taxon>
        <taxon>Bacilli</taxon>
        <taxon>Bacillales</taxon>
        <taxon>Bacillaceae</taxon>
        <taxon>Virgibacillus</taxon>
    </lineage>
</organism>
<name>A0ABS4SBG6_9BACI</name>
<keyword evidence="4" id="KW-0472">Membrane</keyword>
<evidence type="ECO:0000256" key="4">
    <source>
        <dbReference type="ARBA" id="ARBA00023136"/>
    </source>
</evidence>
<dbReference type="InterPro" id="IPR007210">
    <property type="entry name" value="ABC_Gly_betaine_transp_sub-bd"/>
</dbReference>
<dbReference type="SUPFAM" id="SSF53850">
    <property type="entry name" value="Periplasmic binding protein-like II"/>
    <property type="match status" value="2"/>
</dbReference>
<evidence type="ECO:0000313" key="7">
    <source>
        <dbReference type="Proteomes" id="UP001519294"/>
    </source>
</evidence>
<protein>
    <submittedName>
        <fullName evidence="6">Glycine betaine/proline transport system substrate-binding protein</fullName>
    </submittedName>
</protein>
<keyword evidence="3" id="KW-1003">Cell membrane</keyword>
<dbReference type="Proteomes" id="UP001519294">
    <property type="component" value="Unassembled WGS sequence"/>
</dbReference>
<evidence type="ECO:0000256" key="1">
    <source>
        <dbReference type="ARBA" id="ARBA00004236"/>
    </source>
</evidence>
<evidence type="ECO:0000256" key="2">
    <source>
        <dbReference type="ARBA" id="ARBA00022448"/>
    </source>
</evidence>
<evidence type="ECO:0000259" key="5">
    <source>
        <dbReference type="Pfam" id="PF04069"/>
    </source>
</evidence>
<sequence length="304" mass="34147">MLGKRLAFITLMILVLIFAGCSSKNGDKNDHNSNEENYSNAVKFTITGIEPGAGITVTTEEALESYDNLHGWTLEQSSTTAMASELDRAMKNEEPIIITGWNPHWTFAKYPDMKYLKDPKGVYGEEEVIKTLARKGLKDDKPNAFKLIDQFNWEVEDMEKIMLESHETGDDISESAKRWVEDNPKKIAEWTEGVDDVDGEEIELASTQWDSELSSTYVVAEVLEQKGFEVTVTPVDLAVMYEAVANGDADATLAVWMPITTKEFYDKYEDDFDDLGVNLEGAKIGLVVPDYMDIESIEDLEPVK</sequence>
<feature type="domain" description="ABC-type glycine betaine transport system substrate-binding" evidence="5">
    <location>
        <begin position="201"/>
        <end position="301"/>
    </location>
</feature>
<accession>A0ABS4SBG6</accession>
<gene>
    <name evidence="6" type="ORF">J2Z81_002820</name>
</gene>